<reference evidence="1 2" key="1">
    <citation type="submission" date="2019-01" db="EMBL/GenBank/DDBJ databases">
        <title>Genome sequencing of the rare red list fungi Fomitopsis rosea.</title>
        <authorList>
            <person name="Buettner E."/>
            <person name="Kellner H."/>
        </authorList>
    </citation>
    <scope>NUCLEOTIDE SEQUENCE [LARGE SCALE GENOMIC DNA]</scope>
    <source>
        <strain evidence="1 2">DSM 105464</strain>
    </source>
</reference>
<organism evidence="1 2">
    <name type="scientific">Rhodofomes roseus</name>
    <dbReference type="NCBI Taxonomy" id="34475"/>
    <lineage>
        <taxon>Eukaryota</taxon>
        <taxon>Fungi</taxon>
        <taxon>Dikarya</taxon>
        <taxon>Basidiomycota</taxon>
        <taxon>Agaricomycotina</taxon>
        <taxon>Agaricomycetes</taxon>
        <taxon>Polyporales</taxon>
        <taxon>Rhodofomes</taxon>
    </lineage>
</organism>
<protein>
    <submittedName>
        <fullName evidence="1">Uncharacterized protein</fullName>
    </submittedName>
</protein>
<comment type="caution">
    <text evidence="1">The sequence shown here is derived from an EMBL/GenBank/DDBJ whole genome shotgun (WGS) entry which is preliminary data.</text>
</comment>
<dbReference type="AlphaFoldDB" id="A0A4Y9YRB0"/>
<dbReference type="EMBL" id="SEKV01000102">
    <property type="protein sequence ID" value="TFY64320.1"/>
    <property type="molecule type" value="Genomic_DNA"/>
</dbReference>
<name>A0A4Y9YRB0_9APHY</name>
<dbReference type="Proteomes" id="UP000298390">
    <property type="component" value="Unassembled WGS sequence"/>
</dbReference>
<evidence type="ECO:0000313" key="2">
    <source>
        <dbReference type="Proteomes" id="UP000298390"/>
    </source>
</evidence>
<accession>A0A4Y9YRB0</accession>
<sequence length="147" mass="16343">MIVTHPRTDHLTVSGFSTIRNYYPIPLDFYSNTPEVIHACRSDMAALGQMDLLYLCPVLVALYQSVLQAIRQFAKGDALEHQYLKMREEIWGRPVLMLIIALLPWTGPPSIATQHADYLNGGAIGDTKRCDAFALTEDSACECLAEG</sequence>
<proteinExistence type="predicted"/>
<gene>
    <name evidence="1" type="ORF">EVJ58_g2691</name>
</gene>
<evidence type="ECO:0000313" key="1">
    <source>
        <dbReference type="EMBL" id="TFY64320.1"/>
    </source>
</evidence>